<evidence type="ECO:0000256" key="7">
    <source>
        <dbReference type="ARBA" id="ARBA00022989"/>
    </source>
</evidence>
<evidence type="ECO:0000256" key="8">
    <source>
        <dbReference type="ARBA" id="ARBA00023136"/>
    </source>
</evidence>
<keyword evidence="8 9" id="KW-0472">Membrane</keyword>
<feature type="domain" description="ABC1 atypical kinase-like" evidence="10">
    <location>
        <begin position="95"/>
        <end position="338"/>
    </location>
</feature>
<proteinExistence type="inferred from homology"/>
<dbReference type="UniPathway" id="UPA00232"/>
<evidence type="ECO:0000313" key="12">
    <source>
        <dbReference type="Proteomes" id="UP000199759"/>
    </source>
</evidence>
<dbReference type="Pfam" id="PF03109">
    <property type="entry name" value="ABC1"/>
    <property type="match status" value="1"/>
</dbReference>
<keyword evidence="4" id="KW-0997">Cell inner membrane</keyword>
<dbReference type="Proteomes" id="UP000199759">
    <property type="component" value="Unassembled WGS sequence"/>
</dbReference>
<evidence type="ECO:0000256" key="6">
    <source>
        <dbReference type="ARBA" id="ARBA00022692"/>
    </source>
</evidence>
<evidence type="ECO:0000256" key="2">
    <source>
        <dbReference type="ARBA" id="ARBA00009670"/>
    </source>
</evidence>
<keyword evidence="12" id="KW-1185">Reference proteome</keyword>
<name>A0A1G9V0C0_9PROT</name>
<reference evidence="11 12" key="1">
    <citation type="submission" date="2016-10" db="EMBL/GenBank/DDBJ databases">
        <authorList>
            <person name="de Groot N.N."/>
        </authorList>
    </citation>
    <scope>NUCLEOTIDE SEQUENCE [LARGE SCALE GENOMIC DNA]</scope>
    <source>
        <strain evidence="11 12">DSM 16077</strain>
    </source>
</reference>
<gene>
    <name evidence="11" type="ORF">SAMN04488568_11732</name>
</gene>
<sequence>MFATLASFARLLRALLTLVRHDAILPVEYQALYPAPARLAGRLARLFARRDAADNPGERLARALETLGPSYVKFGQILATRGDVIGERFARGLSRLQDRMPPFDDAEARAILAAELGAPVETLFKTFGPPIAAASIAQVHRATTQDDVEVAVKVLRPDIELRIARDIRTLSLGAALAEKLAPASRRLEPRKFVATIARSLSFETDLRLEAAAASELSEAAMSVEHYRIPEVEWTLSSKRILTTHWVTGAPLSDPARVETLGLDKAALATTLTRAFLGTALDRGVFHADMHAGNLFASANGDLWAVDFGIMGRIGRPERRFLALILHGFLTRDYMAAARAHFAAGYVPDEHAVADFASALRAVGEPIFGKRADEVPMSRVLMQLFEITDLFDMRLRPELVMLQKTMVQCEGVARGLDPQHNMWAAATPVVEAWMKRELGPEGRIRDIGEDLERLYGALRVLPDTIEDWTEIAARLKSGELALCTAPAPRPWAIRLAWLGAAALAGAAVMWAIL</sequence>
<organism evidence="11 12">
    <name type="scientific">Maricaulis salignorans</name>
    <dbReference type="NCBI Taxonomy" id="144026"/>
    <lineage>
        <taxon>Bacteria</taxon>
        <taxon>Pseudomonadati</taxon>
        <taxon>Pseudomonadota</taxon>
        <taxon>Alphaproteobacteria</taxon>
        <taxon>Maricaulales</taxon>
        <taxon>Maricaulaceae</taxon>
        <taxon>Maricaulis</taxon>
    </lineage>
</organism>
<dbReference type="EMBL" id="FNHG01000017">
    <property type="protein sequence ID" value="SDM65559.1"/>
    <property type="molecule type" value="Genomic_DNA"/>
</dbReference>
<dbReference type="InterPro" id="IPR050154">
    <property type="entry name" value="UbiB_kinase"/>
</dbReference>
<protein>
    <submittedName>
        <fullName evidence="11">2-octaprenylphenol hydroxylase</fullName>
    </submittedName>
</protein>
<accession>A0A1G9V0C0</accession>
<dbReference type="InterPro" id="IPR011009">
    <property type="entry name" value="Kinase-like_dom_sf"/>
</dbReference>
<dbReference type="AlphaFoldDB" id="A0A1G9V0C0"/>
<evidence type="ECO:0000256" key="1">
    <source>
        <dbReference type="ARBA" id="ARBA00005020"/>
    </source>
</evidence>
<keyword evidence="7 9" id="KW-1133">Transmembrane helix</keyword>
<evidence type="ECO:0000256" key="5">
    <source>
        <dbReference type="ARBA" id="ARBA00022688"/>
    </source>
</evidence>
<dbReference type="RefSeq" id="WP_091771167.1">
    <property type="nucleotide sequence ID" value="NZ_FNHG01000017.1"/>
</dbReference>
<dbReference type="PANTHER" id="PTHR10566:SF113">
    <property type="entry name" value="PROTEIN ACTIVITY OF BC1 COMPLEX KINASE 7, CHLOROPLASTIC"/>
    <property type="match status" value="1"/>
</dbReference>
<comment type="similarity">
    <text evidence="2">Belongs to the protein kinase superfamily. ADCK protein kinase family.</text>
</comment>
<keyword evidence="3" id="KW-1003">Cell membrane</keyword>
<dbReference type="PANTHER" id="PTHR10566">
    <property type="entry name" value="CHAPERONE-ACTIVITY OF BC1 COMPLEX CABC1 -RELATED"/>
    <property type="match status" value="1"/>
</dbReference>
<evidence type="ECO:0000313" key="11">
    <source>
        <dbReference type="EMBL" id="SDM65559.1"/>
    </source>
</evidence>
<dbReference type="GO" id="GO:0006744">
    <property type="term" value="P:ubiquinone biosynthetic process"/>
    <property type="evidence" value="ECO:0007669"/>
    <property type="project" value="UniProtKB-UniPathway"/>
</dbReference>
<evidence type="ECO:0000256" key="9">
    <source>
        <dbReference type="SAM" id="Phobius"/>
    </source>
</evidence>
<keyword evidence="5" id="KW-0831">Ubiquinone biosynthesis</keyword>
<dbReference type="STRING" id="144026.SAMN04488568_11732"/>
<comment type="pathway">
    <text evidence="1">Cofactor biosynthesis; ubiquinone biosynthesis [regulation].</text>
</comment>
<evidence type="ECO:0000256" key="4">
    <source>
        <dbReference type="ARBA" id="ARBA00022519"/>
    </source>
</evidence>
<feature type="transmembrane region" description="Helical" evidence="9">
    <location>
        <begin position="490"/>
        <end position="511"/>
    </location>
</feature>
<dbReference type="NCBIfam" id="TIGR01982">
    <property type="entry name" value="UbiB"/>
    <property type="match status" value="1"/>
</dbReference>
<evidence type="ECO:0000259" key="10">
    <source>
        <dbReference type="Pfam" id="PF03109"/>
    </source>
</evidence>
<evidence type="ECO:0000256" key="3">
    <source>
        <dbReference type="ARBA" id="ARBA00022475"/>
    </source>
</evidence>
<dbReference type="SUPFAM" id="SSF56112">
    <property type="entry name" value="Protein kinase-like (PK-like)"/>
    <property type="match status" value="1"/>
</dbReference>
<dbReference type="InterPro" id="IPR004147">
    <property type="entry name" value="ABC1_dom"/>
</dbReference>
<dbReference type="InterPro" id="IPR010232">
    <property type="entry name" value="UbiB"/>
</dbReference>
<dbReference type="OrthoDB" id="9795390at2"/>
<keyword evidence="6 9" id="KW-0812">Transmembrane</keyword>